<reference evidence="2" key="1">
    <citation type="journal article" date="2013" name="Nature">
        <title>Pan genome of the phytoplankton Emiliania underpins its global distribution.</title>
        <authorList>
            <person name="Read B.A."/>
            <person name="Kegel J."/>
            <person name="Klute M.J."/>
            <person name="Kuo A."/>
            <person name="Lefebvre S.C."/>
            <person name="Maumus F."/>
            <person name="Mayer C."/>
            <person name="Miller J."/>
            <person name="Monier A."/>
            <person name="Salamov A."/>
            <person name="Young J."/>
            <person name="Aguilar M."/>
            <person name="Claverie J.M."/>
            <person name="Frickenhaus S."/>
            <person name="Gonzalez K."/>
            <person name="Herman E.K."/>
            <person name="Lin Y.C."/>
            <person name="Napier J."/>
            <person name="Ogata H."/>
            <person name="Sarno A.F."/>
            <person name="Shmutz J."/>
            <person name="Schroeder D."/>
            <person name="de Vargas C."/>
            <person name="Verret F."/>
            <person name="von Dassow P."/>
            <person name="Valentin K."/>
            <person name="Van de Peer Y."/>
            <person name="Wheeler G."/>
            <person name="Dacks J.B."/>
            <person name="Delwiche C.F."/>
            <person name="Dyhrman S.T."/>
            <person name="Glockner G."/>
            <person name="John U."/>
            <person name="Richards T."/>
            <person name="Worden A.Z."/>
            <person name="Zhang X."/>
            <person name="Grigoriev I.V."/>
            <person name="Allen A.E."/>
            <person name="Bidle K."/>
            <person name="Borodovsky M."/>
            <person name="Bowler C."/>
            <person name="Brownlee C."/>
            <person name="Cock J.M."/>
            <person name="Elias M."/>
            <person name="Gladyshev V.N."/>
            <person name="Groth M."/>
            <person name="Guda C."/>
            <person name="Hadaegh A."/>
            <person name="Iglesias-Rodriguez M.D."/>
            <person name="Jenkins J."/>
            <person name="Jones B.M."/>
            <person name="Lawson T."/>
            <person name="Leese F."/>
            <person name="Lindquist E."/>
            <person name="Lobanov A."/>
            <person name="Lomsadze A."/>
            <person name="Malik S.B."/>
            <person name="Marsh M.E."/>
            <person name="Mackinder L."/>
            <person name="Mock T."/>
            <person name="Mueller-Roeber B."/>
            <person name="Pagarete A."/>
            <person name="Parker M."/>
            <person name="Probert I."/>
            <person name="Quesneville H."/>
            <person name="Raines C."/>
            <person name="Rensing S.A."/>
            <person name="Riano-Pachon D.M."/>
            <person name="Richier S."/>
            <person name="Rokitta S."/>
            <person name="Shiraiwa Y."/>
            <person name="Soanes D.M."/>
            <person name="van der Giezen M."/>
            <person name="Wahlund T.M."/>
            <person name="Williams B."/>
            <person name="Wilson W."/>
            <person name="Wolfe G."/>
            <person name="Wurch L.L."/>
        </authorList>
    </citation>
    <scope>NUCLEOTIDE SEQUENCE</scope>
</reference>
<sequence length="137" mass="14961">MLALAMLAGSQPAASCDRPLRACYDAMGGQSWKNAAGRSWLDANIPCCEKAFVTCHKEKEEIRTIAWRSIAGLMGTIPPQLGLLTSLEEINEIDLEESYNCGKKSKDWKRENCKGFSGTIPPEIGMATKLEAPALDQ</sequence>
<accession>A0A0D3K641</accession>
<dbReference type="Proteomes" id="UP000013827">
    <property type="component" value="Unassembled WGS sequence"/>
</dbReference>
<dbReference type="PaxDb" id="2903-EOD31226"/>
<evidence type="ECO:0000313" key="2">
    <source>
        <dbReference type="Proteomes" id="UP000013827"/>
    </source>
</evidence>
<dbReference type="InterPro" id="IPR032675">
    <property type="entry name" value="LRR_dom_sf"/>
</dbReference>
<dbReference type="Gene3D" id="3.80.10.10">
    <property type="entry name" value="Ribonuclease Inhibitor"/>
    <property type="match status" value="1"/>
</dbReference>
<protein>
    <submittedName>
        <fullName evidence="1">Uncharacterized protein</fullName>
    </submittedName>
</protein>
<name>A0A0D3K641_EMIH1</name>
<dbReference type="HOGENOM" id="CLU_1869013_0_0_1"/>
<dbReference type="RefSeq" id="XP_005783655.1">
    <property type="nucleotide sequence ID" value="XM_005783598.1"/>
</dbReference>
<evidence type="ECO:0000313" key="1">
    <source>
        <dbReference type="EnsemblProtists" id="EOD31226"/>
    </source>
</evidence>
<organism evidence="1 2">
    <name type="scientific">Emiliania huxleyi (strain CCMP1516)</name>
    <dbReference type="NCBI Taxonomy" id="280463"/>
    <lineage>
        <taxon>Eukaryota</taxon>
        <taxon>Haptista</taxon>
        <taxon>Haptophyta</taxon>
        <taxon>Prymnesiophyceae</taxon>
        <taxon>Isochrysidales</taxon>
        <taxon>Noelaerhabdaceae</taxon>
        <taxon>Emiliania</taxon>
    </lineage>
</organism>
<dbReference type="EnsemblProtists" id="EOD31226">
    <property type="protein sequence ID" value="EOD31226"/>
    <property type="gene ID" value="EMIHUDRAFT_232162"/>
</dbReference>
<dbReference type="AlphaFoldDB" id="A0A0D3K641"/>
<proteinExistence type="predicted"/>
<dbReference type="KEGG" id="ehx:EMIHUDRAFT_232162"/>
<reference evidence="1" key="2">
    <citation type="submission" date="2024-10" db="UniProtKB">
        <authorList>
            <consortium name="EnsemblProtists"/>
        </authorList>
    </citation>
    <scope>IDENTIFICATION</scope>
</reference>
<keyword evidence="2" id="KW-1185">Reference proteome</keyword>
<dbReference type="GeneID" id="17276499"/>